<gene>
    <name evidence="3" type="ORF">BHE75_02323</name>
</gene>
<dbReference type="Proteomes" id="UP000179467">
    <property type="component" value="Unassembled WGS sequence"/>
</dbReference>
<protein>
    <recommendedName>
        <fullName evidence="2">Activator of Hsp90 ATPase homologue 1/2-like C-terminal domain-containing protein</fullName>
    </recommendedName>
</protein>
<dbReference type="OrthoDB" id="9805228at2"/>
<organism evidence="3 4">
    <name type="scientific">Edaphosphingomonas haloaromaticamans</name>
    <dbReference type="NCBI Taxonomy" id="653954"/>
    <lineage>
        <taxon>Bacteria</taxon>
        <taxon>Pseudomonadati</taxon>
        <taxon>Pseudomonadota</taxon>
        <taxon>Alphaproteobacteria</taxon>
        <taxon>Sphingomonadales</taxon>
        <taxon>Rhizorhabdaceae</taxon>
        <taxon>Edaphosphingomonas</taxon>
    </lineage>
</organism>
<evidence type="ECO:0000313" key="4">
    <source>
        <dbReference type="Proteomes" id="UP000179467"/>
    </source>
</evidence>
<dbReference type="CDD" id="cd07814">
    <property type="entry name" value="SRPBCC_CalC_Aha1-like"/>
    <property type="match status" value="1"/>
</dbReference>
<feature type="domain" description="Activator of Hsp90 ATPase homologue 1/2-like C-terminal" evidence="2">
    <location>
        <begin position="23"/>
        <end position="156"/>
    </location>
</feature>
<keyword evidence="4" id="KW-1185">Reference proteome</keyword>
<evidence type="ECO:0000259" key="2">
    <source>
        <dbReference type="Pfam" id="PF08327"/>
    </source>
</evidence>
<accession>A0A1S1HDQ1</accession>
<dbReference type="InterPro" id="IPR013538">
    <property type="entry name" value="ASHA1/2-like_C"/>
</dbReference>
<evidence type="ECO:0000256" key="1">
    <source>
        <dbReference type="ARBA" id="ARBA00006817"/>
    </source>
</evidence>
<dbReference type="Gene3D" id="3.30.530.20">
    <property type="match status" value="1"/>
</dbReference>
<proteinExistence type="inferred from homology"/>
<dbReference type="RefSeq" id="WP_070933930.1">
    <property type="nucleotide sequence ID" value="NZ_MIPT01000001.1"/>
</dbReference>
<dbReference type="EMBL" id="MIPT01000001">
    <property type="protein sequence ID" value="OHT20325.1"/>
    <property type="molecule type" value="Genomic_DNA"/>
</dbReference>
<evidence type="ECO:0000313" key="3">
    <source>
        <dbReference type="EMBL" id="OHT20325.1"/>
    </source>
</evidence>
<dbReference type="Pfam" id="PF08327">
    <property type="entry name" value="AHSA1"/>
    <property type="match status" value="1"/>
</dbReference>
<sequence>MARATEGEGAGSPGRLCITRIFDAPRELVWRAWTRPEMLIAWYGPPDWPAIHIEQDLSPGGRWRACLRSPADGRVLWQGGRYCEVVPPEKLVFTFKWESDDHEDGAPVDTLVTVLLRELPGGRTRMDFLQTGLKSETSVGGHRHGWTTSFDRLEHWLHADG</sequence>
<dbReference type="SUPFAM" id="SSF55961">
    <property type="entry name" value="Bet v1-like"/>
    <property type="match status" value="1"/>
</dbReference>
<dbReference type="InterPro" id="IPR023393">
    <property type="entry name" value="START-like_dom_sf"/>
</dbReference>
<name>A0A1S1HDQ1_9SPHN</name>
<comment type="similarity">
    <text evidence="1">Belongs to the AHA1 family.</text>
</comment>
<comment type="caution">
    <text evidence="3">The sequence shown here is derived from an EMBL/GenBank/DDBJ whole genome shotgun (WGS) entry which is preliminary data.</text>
</comment>
<dbReference type="AlphaFoldDB" id="A0A1S1HDQ1"/>
<reference evidence="3 4" key="1">
    <citation type="submission" date="2016-09" db="EMBL/GenBank/DDBJ databases">
        <title>Metabolic pathway, cell adaptation mechanisms and a novel monoxygenase revealed through proteogenomic-transcription analysis of a Sphingomonas haloaromaticamans strain degrading the fungicide ortho-phenylphenol.</title>
        <authorList>
            <person name="Perruchon C."/>
            <person name="Papadopoulou E.S."/>
            <person name="Rousidou C."/>
            <person name="Vasileiadis S."/>
            <person name="Tanou G."/>
            <person name="Amoutzias G."/>
            <person name="Molassiotis A."/>
            <person name="Karpouzas D.G."/>
        </authorList>
    </citation>
    <scope>NUCLEOTIDE SEQUENCE [LARGE SCALE GENOMIC DNA]</scope>
    <source>
        <strain evidence="3 4">P3</strain>
    </source>
</reference>